<organism evidence="2 3">
    <name type="scientific">Natronobacillus azotifigens</name>
    <dbReference type="NCBI Taxonomy" id="472978"/>
    <lineage>
        <taxon>Bacteria</taxon>
        <taxon>Bacillati</taxon>
        <taxon>Bacillota</taxon>
        <taxon>Bacilli</taxon>
        <taxon>Bacillales</taxon>
        <taxon>Bacillaceae</taxon>
        <taxon>Natronobacillus</taxon>
    </lineage>
</organism>
<dbReference type="AlphaFoldDB" id="A0A9J6RCW3"/>
<evidence type="ECO:0000256" key="1">
    <source>
        <dbReference type="SAM" id="Phobius"/>
    </source>
</evidence>
<keyword evidence="1" id="KW-1133">Transmembrane helix</keyword>
<gene>
    <name evidence="2" type="ORF">OWO01_07515</name>
</gene>
<evidence type="ECO:0000313" key="3">
    <source>
        <dbReference type="Proteomes" id="UP001084197"/>
    </source>
</evidence>
<dbReference type="EMBL" id="JAPRAT010000012">
    <property type="protein sequence ID" value="MCZ0703057.1"/>
    <property type="molecule type" value="Genomic_DNA"/>
</dbReference>
<name>A0A9J6RCW3_9BACI</name>
<proteinExistence type="predicted"/>
<reference evidence="2" key="1">
    <citation type="submission" date="2022-11" db="EMBL/GenBank/DDBJ databases">
        <title>WGS of Natronobacillus azotifigens 24KS-1, an anaerobic diazotrophic haloalkaliphile from soda-rich habitats.</title>
        <authorList>
            <person name="Sorokin D.Y."/>
            <person name="Merkel A.Y."/>
        </authorList>
    </citation>
    <scope>NUCLEOTIDE SEQUENCE</scope>
    <source>
        <strain evidence="2">24KS-1</strain>
    </source>
</reference>
<keyword evidence="1" id="KW-0812">Transmembrane</keyword>
<keyword evidence="1" id="KW-0472">Membrane</keyword>
<keyword evidence="3" id="KW-1185">Reference proteome</keyword>
<comment type="caution">
    <text evidence="2">The sequence shown here is derived from an EMBL/GenBank/DDBJ whole genome shotgun (WGS) entry which is preliminary data.</text>
</comment>
<dbReference type="RefSeq" id="WP_268779829.1">
    <property type="nucleotide sequence ID" value="NZ_JAPRAT010000012.1"/>
</dbReference>
<sequence length="197" mass="22651">MKKYKRLKFSRKLGPLITIIPILARQNLSVIILVAVAWVLIDLKFIEPKLPRNNKRAVGELFVVEPMKNTFLIGKVIKKQIPSDDPIMNGGHLIYLFQQTSNPLDIPEYLNPNNLIIPPQIIDSKGWEKGYFQTIGIQEVTHEELHLNYGFWDIETNKFVNDEGKELSHKPDIYSDYGLFSYGSIIDELKIALNAPY</sequence>
<dbReference type="InterPro" id="IPR029278">
    <property type="entry name" value="Imm26"/>
</dbReference>
<protein>
    <submittedName>
        <fullName evidence="2">Imm26 family immunity protein</fullName>
    </submittedName>
</protein>
<dbReference type="Proteomes" id="UP001084197">
    <property type="component" value="Unassembled WGS sequence"/>
</dbReference>
<accession>A0A9J6RCW3</accession>
<feature type="transmembrane region" description="Helical" evidence="1">
    <location>
        <begin position="12"/>
        <end position="41"/>
    </location>
</feature>
<dbReference type="Pfam" id="PF15428">
    <property type="entry name" value="Imm26"/>
    <property type="match status" value="1"/>
</dbReference>
<evidence type="ECO:0000313" key="2">
    <source>
        <dbReference type="EMBL" id="MCZ0703057.1"/>
    </source>
</evidence>